<evidence type="ECO:0000313" key="3">
    <source>
        <dbReference type="Proteomes" id="UP000243200"/>
    </source>
</evidence>
<feature type="compositionally biased region" description="Polar residues" evidence="1">
    <location>
        <begin position="1"/>
        <end position="12"/>
    </location>
</feature>
<dbReference type="OrthoDB" id="345163at2759"/>
<accession>A0A1C3KNE0</accession>
<dbReference type="EMBL" id="LT594507">
    <property type="protein sequence ID" value="SBT75560.1"/>
    <property type="molecule type" value="Genomic_DNA"/>
</dbReference>
<feature type="compositionally biased region" description="Basic and acidic residues" evidence="1">
    <location>
        <begin position="16"/>
        <end position="32"/>
    </location>
</feature>
<protein>
    <submittedName>
        <fullName evidence="2">Uncharacterized protein</fullName>
    </submittedName>
</protein>
<dbReference type="AlphaFoldDB" id="A0A1C3KNE0"/>
<proteinExistence type="predicted"/>
<gene>
    <name evidence="2" type="primary">PowCR01_030022100</name>
    <name evidence="2" type="ORF">POWCR01_030022100</name>
</gene>
<evidence type="ECO:0000256" key="1">
    <source>
        <dbReference type="SAM" id="MobiDB-lite"/>
    </source>
</evidence>
<dbReference type="VEuPathDB" id="PlasmoDB:PocGH01_03026400"/>
<dbReference type="VEuPathDB" id="PlasmoDB:POWCR01_030022100"/>
<reference evidence="2 3" key="1">
    <citation type="submission" date="2016-06" db="EMBL/GenBank/DDBJ databases">
        <authorList>
            <consortium name="Pathogen Informatics"/>
        </authorList>
    </citation>
    <scope>NUCLEOTIDE SEQUENCE [LARGE SCALE GENOMIC DNA]</scope>
    <source>
        <strain evidence="2">PowCR01</strain>
    </source>
</reference>
<sequence length="324" mass="37264">MSCESFHTSGSIPRSKLKELPAGKPTHSEKSTFCKMNHQTTERVFKSCIRHIDHRNKTSIFDVTQEETRAGATGGVHRSPHRTMRKRVIGSPPLETKIIFHSGHHNEINRKYGKRINPDPSSLNLFSKDRNDRSEKKRFMSSYTLQNNPCKWGVDVLRYALPPPRRLYRHVDNLSVRKKGVGAYSSLITCLVPNQSEDSVIPKKKEIHYVTQLEKSLCPKESVFVPNLGKKFIYLQEPQLEMNCIPRDCEKSRVNTKSSSRRGNLNTNLIPIEETNRKAYHISTDCRNKQCSVEFNCDKEPLPYRSGKRTGYLCGKSEHSIFLF</sequence>
<dbReference type="Proteomes" id="UP000243200">
    <property type="component" value="Chromosome 3"/>
</dbReference>
<feature type="region of interest" description="Disordered" evidence="1">
    <location>
        <begin position="1"/>
        <end position="33"/>
    </location>
</feature>
<evidence type="ECO:0000313" key="2">
    <source>
        <dbReference type="EMBL" id="SBT75560.1"/>
    </source>
</evidence>
<organism evidence="2 3">
    <name type="scientific">Plasmodium ovale</name>
    <name type="common">malaria parasite P. ovale</name>
    <dbReference type="NCBI Taxonomy" id="36330"/>
    <lineage>
        <taxon>Eukaryota</taxon>
        <taxon>Sar</taxon>
        <taxon>Alveolata</taxon>
        <taxon>Apicomplexa</taxon>
        <taxon>Aconoidasida</taxon>
        <taxon>Haemosporida</taxon>
        <taxon>Plasmodiidae</taxon>
        <taxon>Plasmodium</taxon>
        <taxon>Plasmodium (Plasmodium)</taxon>
    </lineage>
</organism>
<name>A0A1C3KNE0_PLAOA</name>